<dbReference type="Proteomes" id="UP001189429">
    <property type="component" value="Unassembled WGS sequence"/>
</dbReference>
<accession>A0ABN9W2Z1</accession>
<gene>
    <name evidence="2" type="ORF">PCOR1329_LOCUS63558</name>
</gene>
<keyword evidence="1" id="KW-0732">Signal</keyword>
<feature type="non-terminal residue" evidence="2">
    <location>
        <position position="1"/>
    </location>
</feature>
<evidence type="ECO:0000313" key="3">
    <source>
        <dbReference type="Proteomes" id="UP001189429"/>
    </source>
</evidence>
<feature type="chain" id="PRO_5045430437" evidence="1">
    <location>
        <begin position="22"/>
        <end position="182"/>
    </location>
</feature>
<organism evidence="2 3">
    <name type="scientific">Prorocentrum cordatum</name>
    <dbReference type="NCBI Taxonomy" id="2364126"/>
    <lineage>
        <taxon>Eukaryota</taxon>
        <taxon>Sar</taxon>
        <taxon>Alveolata</taxon>
        <taxon>Dinophyceae</taxon>
        <taxon>Prorocentrales</taxon>
        <taxon>Prorocentraceae</taxon>
        <taxon>Prorocentrum</taxon>
    </lineage>
</organism>
<feature type="signal peptide" evidence="1">
    <location>
        <begin position="1"/>
        <end position="21"/>
    </location>
</feature>
<feature type="non-terminal residue" evidence="2">
    <location>
        <position position="182"/>
    </location>
</feature>
<dbReference type="PANTHER" id="PTHR44592">
    <property type="entry name" value="NUDIX HYDROLASE DOMAIN-CONTAINING PROTEIN"/>
    <property type="match status" value="1"/>
</dbReference>
<evidence type="ECO:0000313" key="2">
    <source>
        <dbReference type="EMBL" id="CAK0880416.1"/>
    </source>
</evidence>
<dbReference type="PANTHER" id="PTHR44592:SF3">
    <property type="entry name" value="SECRETED PROTEIN"/>
    <property type="match status" value="1"/>
</dbReference>
<protein>
    <submittedName>
        <fullName evidence="2">Uncharacterized protein</fullName>
    </submittedName>
</protein>
<comment type="caution">
    <text evidence="2">The sequence shown here is derived from an EMBL/GenBank/DDBJ whole genome shotgun (WGS) entry which is preliminary data.</text>
</comment>
<dbReference type="EMBL" id="CAUYUJ010018069">
    <property type="protein sequence ID" value="CAK0880416.1"/>
    <property type="molecule type" value="Genomic_DNA"/>
</dbReference>
<keyword evidence="3" id="KW-1185">Reference proteome</keyword>
<sequence>LFLCLCLFLSLSLSLLSLSLSLSLSFSLSFSLTLLPYLVGRHTSLRRSGRPACHWRMGGGLAGPRGRARALWWWCRLACPCCSGIWPGARCTRGRCLQRGGGVQRPHHCGCLCRRRLLQEPRPAGAAAAGGARVRDFTAPVWCSRPRAADKQPRVREHRDSGQPLERWLLQTCQHHGRAAFG</sequence>
<evidence type="ECO:0000256" key="1">
    <source>
        <dbReference type="SAM" id="SignalP"/>
    </source>
</evidence>
<reference evidence="2" key="1">
    <citation type="submission" date="2023-10" db="EMBL/GenBank/DDBJ databases">
        <authorList>
            <person name="Chen Y."/>
            <person name="Shah S."/>
            <person name="Dougan E. K."/>
            <person name="Thang M."/>
            <person name="Chan C."/>
        </authorList>
    </citation>
    <scope>NUCLEOTIDE SEQUENCE [LARGE SCALE GENOMIC DNA]</scope>
</reference>
<proteinExistence type="predicted"/>
<name>A0ABN9W2Z1_9DINO</name>